<keyword evidence="2" id="KW-1185">Reference proteome</keyword>
<dbReference type="OrthoDB" id="3637795at2"/>
<comment type="caution">
    <text evidence="1">The sequence shown here is derived from an EMBL/GenBank/DDBJ whole genome shotgun (WGS) entry which is preliminary data.</text>
</comment>
<evidence type="ECO:0000313" key="2">
    <source>
        <dbReference type="Proteomes" id="UP000487268"/>
    </source>
</evidence>
<dbReference type="AlphaFoldDB" id="A0A7K0BUX5"/>
<reference evidence="1 2" key="1">
    <citation type="submission" date="2019-10" db="EMBL/GenBank/DDBJ databases">
        <title>Actinomadura rubteroloni sp. nov. and Actinomadura macrotermitis sp. nov., isolated from the gut of fungus growing-termite Macrotermes natalensis.</title>
        <authorList>
            <person name="Benndorf R."/>
            <person name="Martin K."/>
            <person name="Kuefner M."/>
            <person name="De Beer W."/>
            <person name="Kaster A.-K."/>
            <person name="Vollmers J."/>
            <person name="Poulsen M."/>
            <person name="Beemelmanns C."/>
        </authorList>
    </citation>
    <scope>NUCLEOTIDE SEQUENCE [LARGE SCALE GENOMIC DNA]</scope>
    <source>
        <strain evidence="1 2">RB68</strain>
    </source>
</reference>
<protein>
    <submittedName>
        <fullName evidence="1">Uncharacterized protein</fullName>
    </submittedName>
</protein>
<gene>
    <name evidence="1" type="ORF">ACRB68_30730</name>
</gene>
<dbReference type="EMBL" id="WEGH01000002">
    <property type="protein sequence ID" value="MQY05010.1"/>
    <property type="molecule type" value="Genomic_DNA"/>
</dbReference>
<accession>A0A7K0BUX5</accession>
<dbReference type="Proteomes" id="UP000487268">
    <property type="component" value="Unassembled WGS sequence"/>
</dbReference>
<name>A0A7K0BUX5_9ACTN</name>
<dbReference type="RefSeq" id="WP_153533135.1">
    <property type="nucleotide sequence ID" value="NZ_WEGH01000002.1"/>
</dbReference>
<sequence length="167" mass="18504">MLDFLVRFALTGSAGLLRLGAPLRDLVAEYGGPWDIGRVGKHDRWPHLYSYGDVEFTVCRCRMVTHISVPTWRETVELPPGLGTVPATVTYRQLTEALSAAGCAWEPLPPIPGQCGIRAMPERIEFVFVTEEEPEPLLHGAHSWFLPHDCIDTATAAARFPDDLPPE</sequence>
<organism evidence="1 2">
    <name type="scientific">Actinomadura macrotermitis</name>
    <dbReference type="NCBI Taxonomy" id="2585200"/>
    <lineage>
        <taxon>Bacteria</taxon>
        <taxon>Bacillati</taxon>
        <taxon>Actinomycetota</taxon>
        <taxon>Actinomycetes</taxon>
        <taxon>Streptosporangiales</taxon>
        <taxon>Thermomonosporaceae</taxon>
        <taxon>Actinomadura</taxon>
    </lineage>
</organism>
<proteinExistence type="predicted"/>
<evidence type="ECO:0000313" key="1">
    <source>
        <dbReference type="EMBL" id="MQY05010.1"/>
    </source>
</evidence>